<dbReference type="RefSeq" id="WP_219478829.1">
    <property type="nucleotide sequence ID" value="NZ_JAHXCT010000001.1"/>
</dbReference>
<evidence type="ECO:0000256" key="2">
    <source>
        <dbReference type="ARBA" id="ARBA00023002"/>
    </source>
</evidence>
<gene>
    <name evidence="4" type="ORF">KZO38_00250</name>
</gene>
<proteinExistence type="inferred from homology"/>
<dbReference type="PANTHER" id="PTHR43673">
    <property type="entry name" value="NAD(P)H NITROREDUCTASE YDGI-RELATED"/>
    <property type="match status" value="1"/>
</dbReference>
<feature type="domain" description="Nitroreductase" evidence="3">
    <location>
        <begin position="75"/>
        <end position="153"/>
    </location>
</feature>
<dbReference type="EMBL" id="JAHXCT010000001">
    <property type="protein sequence ID" value="MBW4768200.1"/>
    <property type="molecule type" value="Genomic_DNA"/>
</dbReference>
<evidence type="ECO:0000313" key="5">
    <source>
        <dbReference type="Proteomes" id="UP000788426"/>
    </source>
</evidence>
<comment type="similarity">
    <text evidence="1">Belongs to the nitroreductase family.</text>
</comment>
<reference evidence="4 5" key="1">
    <citation type="submission" date="2021-07" db="EMBL/GenBank/DDBJ databases">
        <title>Genomic diversity and antimicrobial resistance of Prevotella spp. isolated from chronic lung disease airways.</title>
        <authorList>
            <person name="Webb K.A."/>
            <person name="Olagoke O.S."/>
            <person name="Baird T."/>
            <person name="Neill J."/>
            <person name="Pham A."/>
            <person name="Wells T.J."/>
            <person name="Ramsay K.A."/>
            <person name="Bell S.C."/>
            <person name="Sarovich D.S."/>
            <person name="Price E.P."/>
        </authorList>
    </citation>
    <scope>NUCLEOTIDE SEQUENCE [LARGE SCALE GENOMIC DNA]</scope>
    <source>
        <strain evidence="4 5">SCHI0011.S.12</strain>
    </source>
</reference>
<dbReference type="Pfam" id="PF00881">
    <property type="entry name" value="Nitroreductase"/>
    <property type="match status" value="2"/>
</dbReference>
<keyword evidence="2" id="KW-0560">Oxidoreductase</keyword>
<protein>
    <submittedName>
        <fullName evidence="4">Nitroreductase</fullName>
    </submittedName>
</protein>
<accession>A0ABS6Y9F3</accession>
<feature type="domain" description="Nitroreductase" evidence="3">
    <location>
        <begin position="8"/>
        <end position="66"/>
    </location>
</feature>
<evidence type="ECO:0000259" key="3">
    <source>
        <dbReference type="Pfam" id="PF00881"/>
    </source>
</evidence>
<comment type="caution">
    <text evidence="4">The sequence shown here is derived from an EMBL/GenBank/DDBJ whole genome shotgun (WGS) entry which is preliminary data.</text>
</comment>
<sequence>MSTIDDIISRRSVKSYEEDHFPPRETMDKILKAATYSPTGMGKQSPILICVYNKETRNLLSKLNAKVLGSPIDPFYKAPVVVAVLADTNRPTYLYDGSLVMANLMLAAHSEGIGSCWIHRAKEVFKLKEGKQLLKEWGVADHYEGIAFCIMGYQKNEPKVQADRKEDYIRIID</sequence>
<evidence type="ECO:0000256" key="1">
    <source>
        <dbReference type="ARBA" id="ARBA00007118"/>
    </source>
</evidence>
<dbReference type="Proteomes" id="UP000788426">
    <property type="component" value="Unassembled WGS sequence"/>
</dbReference>
<dbReference type="PANTHER" id="PTHR43673:SF10">
    <property type="entry name" value="NADH DEHYDROGENASE_NAD(P)H NITROREDUCTASE XCC3605-RELATED"/>
    <property type="match status" value="1"/>
</dbReference>
<dbReference type="CDD" id="cd02136">
    <property type="entry name" value="PnbA_NfnB-like"/>
    <property type="match status" value="1"/>
</dbReference>
<dbReference type="InterPro" id="IPR029479">
    <property type="entry name" value="Nitroreductase"/>
</dbReference>
<name>A0ABS6Y9F3_9BACT</name>
<organism evidence="4 5">
    <name type="scientific">Hoylesella nanceiensis</name>
    <dbReference type="NCBI Taxonomy" id="425941"/>
    <lineage>
        <taxon>Bacteria</taxon>
        <taxon>Pseudomonadati</taxon>
        <taxon>Bacteroidota</taxon>
        <taxon>Bacteroidia</taxon>
        <taxon>Bacteroidales</taxon>
        <taxon>Prevotellaceae</taxon>
        <taxon>Hoylesella</taxon>
    </lineage>
</organism>
<evidence type="ECO:0000313" key="4">
    <source>
        <dbReference type="EMBL" id="MBW4768200.1"/>
    </source>
</evidence>
<keyword evidence="5" id="KW-1185">Reference proteome</keyword>